<dbReference type="InterPro" id="IPR013783">
    <property type="entry name" value="Ig-like_fold"/>
</dbReference>
<comment type="similarity">
    <text evidence="2">Belongs to the glycosyl hydrolase 2 family.</text>
</comment>
<dbReference type="Pfam" id="PF00703">
    <property type="entry name" value="Glyco_hydro_2"/>
    <property type="match status" value="1"/>
</dbReference>
<dbReference type="InterPro" id="IPR050347">
    <property type="entry name" value="Bact_Beta-galactosidase"/>
</dbReference>
<dbReference type="GO" id="GO:0005990">
    <property type="term" value="P:lactose catabolic process"/>
    <property type="evidence" value="ECO:0007669"/>
    <property type="project" value="TreeGrafter"/>
</dbReference>
<keyword evidence="5" id="KW-0326">Glycosidase</keyword>
<feature type="domain" description="Glycosyl hydrolases family 2 sugar binding" evidence="8">
    <location>
        <begin position="33"/>
        <end position="212"/>
    </location>
</feature>
<comment type="caution">
    <text evidence="9">The sequence shown here is derived from an EMBL/GenBank/DDBJ whole genome shotgun (WGS) entry which is preliminary data.</text>
</comment>
<dbReference type="InterPro" id="IPR036156">
    <property type="entry name" value="Beta-gal/glucu_dom_sf"/>
</dbReference>
<accession>A0A1V9FV83</accession>
<sequence>MKKFHYIILLAIITNIPIAKGQTVHLIQYAIDLSGDWRFQMDSLDKGVEQQWFNRKLSGAIKLPGSMATNGKGNEVDTNTPWIGNIIDSSWFFKPEYAAYRKKGNIKIPFWLQPVKYYKGAAWYQKTVHIPAAWKGKQLELFIERSHWETTLWLDGKEIGMQNSLGTPHVFNLTNLLTPGAHQLTVRIDNRVKDFDVGVNSHSISDHTQSNWNGMVGKLALTARSPLYVQDVQLYPDIHAKEVLAKVTIGNSTGKPVTARLRMLATALRAGAGKLKPVTREIELTGDSTTIEMRYAMGPAPLLWDEFNPNLYTMNVQLQQGANKDEKQVQFGMRDFKAQGTQFTINGRLTFLRGTLECAIFPKTGYPPTDIDSWLRIFKVARSFGLNHLRFHSWTPPAAAFDAADRLGFYLHIECSSWANQGSPIGDGKPLDQYIYEESERVVKAFGNHPSFCMMAYGNEPKGKNHVKYLTDFVAYWQHKDPRRLYTTGAGWPVIDKQDYNSTPDPRIQAWGAGLKSIINAQPPKADYNWKDIIGKWQHPTVSHEIGQWCVYPDFKEIKKYTGVLKAKNFEIFRDKLNNHGMGKLADSFLLASGKLQVLCYKADIEAALRTPGFGGFQLLDLHDFPGQGTALVGVLNPFWEEKGYVTAKAYSRFCNAVVPLAKLSKMIWLNIEELNIPVEVAQFSAGPLNNATPVWSVKNEAGNMLFKGQLPTTNIAVGNAIQLGTIKQSLQNIQKPERLTLTISIGDYQNNWDLFVYPVSLPDNNQEILVTHQLDATAQETLEKGGKVLLTLKKGTLRPEKGGDIAIGFSSIFWNTAWTHNQPPVTLGILCNPTHPALKAFPTQYHSNWQWWDAMSHSGAIILDSLQKGLPAIVRVIDDWVTARPLALVTECKTGKGKLLITGIDLLTDQDQRPEAKQLLYSLKQYMAGETFKPVTRVDAKKVQSLTVGQP</sequence>
<dbReference type="STRING" id="550983.A4R26_18315"/>
<dbReference type="PANTHER" id="PTHR46323">
    <property type="entry name" value="BETA-GALACTOSIDASE"/>
    <property type="match status" value="1"/>
</dbReference>
<feature type="domain" description="Glycoside hydrolase family 2 catalytic" evidence="7">
    <location>
        <begin position="339"/>
        <end position="487"/>
    </location>
</feature>
<evidence type="ECO:0000256" key="3">
    <source>
        <dbReference type="ARBA" id="ARBA00012756"/>
    </source>
</evidence>
<dbReference type="SUPFAM" id="SSF49303">
    <property type="entry name" value="beta-Galactosidase/glucuronidase domain"/>
    <property type="match status" value="1"/>
</dbReference>
<evidence type="ECO:0000313" key="10">
    <source>
        <dbReference type="Proteomes" id="UP000192276"/>
    </source>
</evidence>
<proteinExistence type="inferred from homology"/>
<evidence type="ECO:0000259" key="7">
    <source>
        <dbReference type="Pfam" id="PF02836"/>
    </source>
</evidence>
<dbReference type="InterPro" id="IPR006103">
    <property type="entry name" value="Glyco_hydro_2_cat"/>
</dbReference>
<evidence type="ECO:0000256" key="1">
    <source>
        <dbReference type="ARBA" id="ARBA00001412"/>
    </source>
</evidence>
<evidence type="ECO:0000313" key="9">
    <source>
        <dbReference type="EMBL" id="OQP62231.1"/>
    </source>
</evidence>
<organism evidence="9 10">
    <name type="scientific">Niastella populi</name>
    <dbReference type="NCBI Taxonomy" id="550983"/>
    <lineage>
        <taxon>Bacteria</taxon>
        <taxon>Pseudomonadati</taxon>
        <taxon>Bacteroidota</taxon>
        <taxon>Chitinophagia</taxon>
        <taxon>Chitinophagales</taxon>
        <taxon>Chitinophagaceae</taxon>
        <taxon>Niastella</taxon>
    </lineage>
</organism>
<dbReference type="GO" id="GO:0004565">
    <property type="term" value="F:beta-galactosidase activity"/>
    <property type="evidence" value="ECO:0007669"/>
    <property type="project" value="UniProtKB-EC"/>
</dbReference>
<evidence type="ECO:0000259" key="6">
    <source>
        <dbReference type="Pfam" id="PF00703"/>
    </source>
</evidence>
<dbReference type="Gene3D" id="3.20.20.80">
    <property type="entry name" value="Glycosidases"/>
    <property type="match status" value="1"/>
</dbReference>
<keyword evidence="10" id="KW-1185">Reference proteome</keyword>
<dbReference type="InterPro" id="IPR006104">
    <property type="entry name" value="Glyco_hydro_2_N"/>
</dbReference>
<dbReference type="Pfam" id="PF02837">
    <property type="entry name" value="Glyco_hydro_2_N"/>
    <property type="match status" value="1"/>
</dbReference>
<dbReference type="PANTHER" id="PTHR46323:SF2">
    <property type="entry name" value="BETA-GALACTOSIDASE"/>
    <property type="match status" value="1"/>
</dbReference>
<evidence type="ECO:0000256" key="2">
    <source>
        <dbReference type="ARBA" id="ARBA00007401"/>
    </source>
</evidence>
<comment type="catalytic activity">
    <reaction evidence="1">
        <text>Hydrolysis of terminal non-reducing beta-D-galactose residues in beta-D-galactosides.</text>
        <dbReference type="EC" id="3.2.1.23"/>
    </reaction>
</comment>
<dbReference type="Gene3D" id="2.60.40.10">
    <property type="entry name" value="Immunoglobulins"/>
    <property type="match status" value="1"/>
</dbReference>
<protein>
    <recommendedName>
        <fullName evidence="3">beta-galactosidase</fullName>
        <ecNumber evidence="3">3.2.1.23</ecNumber>
    </recommendedName>
</protein>
<evidence type="ECO:0000256" key="4">
    <source>
        <dbReference type="ARBA" id="ARBA00022801"/>
    </source>
</evidence>
<dbReference type="OrthoDB" id="9814867at2"/>
<dbReference type="AlphaFoldDB" id="A0A1V9FV83"/>
<keyword evidence="4" id="KW-0378">Hydrolase</keyword>
<dbReference type="SUPFAM" id="SSF51445">
    <property type="entry name" value="(Trans)glycosidases"/>
    <property type="match status" value="1"/>
</dbReference>
<feature type="domain" description="Glycoside hydrolase family 2 immunoglobulin-like beta-sandwich" evidence="6">
    <location>
        <begin position="228"/>
        <end position="334"/>
    </location>
</feature>
<dbReference type="InterPro" id="IPR017853">
    <property type="entry name" value="GH"/>
</dbReference>
<dbReference type="Pfam" id="PF02836">
    <property type="entry name" value="Glyco_hydro_2_C"/>
    <property type="match status" value="1"/>
</dbReference>
<dbReference type="InterPro" id="IPR006102">
    <property type="entry name" value="Ig-like_GH2"/>
</dbReference>
<evidence type="ECO:0000259" key="8">
    <source>
        <dbReference type="Pfam" id="PF02837"/>
    </source>
</evidence>
<dbReference type="EC" id="3.2.1.23" evidence="3"/>
<dbReference type="EMBL" id="LWBP01000123">
    <property type="protein sequence ID" value="OQP62231.1"/>
    <property type="molecule type" value="Genomic_DNA"/>
</dbReference>
<dbReference type="SUPFAM" id="SSF49785">
    <property type="entry name" value="Galactose-binding domain-like"/>
    <property type="match status" value="1"/>
</dbReference>
<reference evidence="10" key="1">
    <citation type="submission" date="2016-04" db="EMBL/GenBank/DDBJ databases">
        <authorList>
            <person name="Chen L."/>
            <person name="Zhuang W."/>
            <person name="Wang G."/>
        </authorList>
    </citation>
    <scope>NUCLEOTIDE SEQUENCE [LARGE SCALE GENOMIC DNA]</scope>
    <source>
        <strain evidence="10">208</strain>
    </source>
</reference>
<evidence type="ECO:0000256" key="5">
    <source>
        <dbReference type="ARBA" id="ARBA00023295"/>
    </source>
</evidence>
<name>A0A1V9FV83_9BACT</name>
<dbReference type="RefSeq" id="WP_081164020.1">
    <property type="nucleotide sequence ID" value="NZ_LWBP01000123.1"/>
</dbReference>
<dbReference type="Gene3D" id="2.60.120.260">
    <property type="entry name" value="Galactose-binding domain-like"/>
    <property type="match status" value="1"/>
</dbReference>
<dbReference type="InterPro" id="IPR008979">
    <property type="entry name" value="Galactose-bd-like_sf"/>
</dbReference>
<gene>
    <name evidence="9" type="ORF">A4R26_18315</name>
</gene>
<dbReference type="Proteomes" id="UP000192276">
    <property type="component" value="Unassembled WGS sequence"/>
</dbReference>
<dbReference type="GO" id="GO:0009341">
    <property type="term" value="C:beta-galactosidase complex"/>
    <property type="evidence" value="ECO:0007669"/>
    <property type="project" value="TreeGrafter"/>
</dbReference>